<evidence type="ECO:0000313" key="2">
    <source>
        <dbReference type="EMBL" id="GAA3050031.1"/>
    </source>
</evidence>
<organism evidence="2 3">
    <name type="scientific">Nesterenkonia aethiopica</name>
    <dbReference type="NCBI Taxonomy" id="269144"/>
    <lineage>
        <taxon>Bacteria</taxon>
        <taxon>Bacillati</taxon>
        <taxon>Actinomycetota</taxon>
        <taxon>Actinomycetes</taxon>
        <taxon>Micrococcales</taxon>
        <taxon>Micrococcaceae</taxon>
        <taxon>Nesterenkonia</taxon>
    </lineage>
</organism>
<sequence length="290" mass="30691">MGEDREPLASADRISAEWLSLREAADAAAREPTRPEVAALLAELRPTTVVDVGCGTGAGGRWLLPLLSGDPGWLLLDHDPDLLADTAERLAARGATGPVETREADVADLGAALDGAAGHTLTIASALLDLLTPSQVQELVHTCIRRSAPLLVALTVTGRMTADPGHPEDGLVTEAFNRHQRRGGRCGPDAVAVLTDAARGQGNPVRTWETPWRLGPDDAVLLRQLVEDRAAVAAEQLDAEGTAPADGAERARRWRDDRLGQLAAGRLHLEIGHQDVLVGRAGLEPATKRL</sequence>
<accession>A0ABP6LN39</accession>
<name>A0ABP6LN39_9MICC</name>
<dbReference type="SUPFAM" id="SSF53335">
    <property type="entry name" value="S-adenosyl-L-methionine-dependent methyltransferases"/>
    <property type="match status" value="1"/>
</dbReference>
<comment type="caution">
    <text evidence="2">The sequence shown here is derived from an EMBL/GenBank/DDBJ whole genome shotgun (WGS) entry which is preliminary data.</text>
</comment>
<evidence type="ECO:0000259" key="1">
    <source>
        <dbReference type="Pfam" id="PF13649"/>
    </source>
</evidence>
<dbReference type="Gene3D" id="3.40.50.150">
    <property type="entry name" value="Vaccinia Virus protein VP39"/>
    <property type="match status" value="1"/>
</dbReference>
<dbReference type="InterPro" id="IPR041698">
    <property type="entry name" value="Methyltransf_25"/>
</dbReference>
<reference evidence="3" key="1">
    <citation type="journal article" date="2019" name="Int. J. Syst. Evol. Microbiol.">
        <title>The Global Catalogue of Microorganisms (GCM) 10K type strain sequencing project: providing services to taxonomists for standard genome sequencing and annotation.</title>
        <authorList>
            <consortium name="The Broad Institute Genomics Platform"/>
            <consortium name="The Broad Institute Genome Sequencing Center for Infectious Disease"/>
            <person name="Wu L."/>
            <person name="Ma J."/>
        </authorList>
    </citation>
    <scope>NUCLEOTIDE SEQUENCE [LARGE SCALE GENOMIC DNA]</scope>
    <source>
        <strain evidence="3">JCM 14309</strain>
    </source>
</reference>
<gene>
    <name evidence="2" type="ORF">GCM10010529_00190</name>
</gene>
<dbReference type="EMBL" id="BAAAVT010000001">
    <property type="protein sequence ID" value="GAA3050031.1"/>
    <property type="molecule type" value="Genomic_DNA"/>
</dbReference>
<dbReference type="Pfam" id="PF13649">
    <property type="entry name" value="Methyltransf_25"/>
    <property type="match status" value="1"/>
</dbReference>
<evidence type="ECO:0000313" key="3">
    <source>
        <dbReference type="Proteomes" id="UP001500236"/>
    </source>
</evidence>
<dbReference type="InterPro" id="IPR029063">
    <property type="entry name" value="SAM-dependent_MTases_sf"/>
</dbReference>
<dbReference type="RefSeq" id="WP_425544545.1">
    <property type="nucleotide sequence ID" value="NZ_BAAAVT010000001.1"/>
</dbReference>
<protein>
    <recommendedName>
        <fullName evidence="1">Methyltransferase domain-containing protein</fullName>
    </recommendedName>
</protein>
<proteinExistence type="predicted"/>
<feature type="domain" description="Methyltransferase" evidence="1">
    <location>
        <begin position="49"/>
        <end position="146"/>
    </location>
</feature>
<dbReference type="Proteomes" id="UP001500236">
    <property type="component" value="Unassembled WGS sequence"/>
</dbReference>
<keyword evidence="3" id="KW-1185">Reference proteome</keyword>